<feature type="region of interest" description="Disordered" evidence="7">
    <location>
        <begin position="23"/>
        <end position="65"/>
    </location>
</feature>
<dbReference type="AlphaFoldDB" id="A0A2V3XZR8"/>
<dbReference type="PANTHER" id="PTHR34296:SF2">
    <property type="entry name" value="ABC TRANSPORTER GUANOSINE-BINDING PROTEIN NUPN"/>
    <property type="match status" value="1"/>
</dbReference>
<evidence type="ECO:0000313" key="11">
    <source>
        <dbReference type="Proteomes" id="UP000248057"/>
    </source>
</evidence>
<feature type="domain" description="ABC transporter substrate-binding protein PnrA-like" evidence="9">
    <location>
        <begin position="74"/>
        <end position="377"/>
    </location>
</feature>
<organism evidence="10 11">
    <name type="scientific">Hungatella effluvii</name>
    <dbReference type="NCBI Taxonomy" id="1096246"/>
    <lineage>
        <taxon>Bacteria</taxon>
        <taxon>Bacillati</taxon>
        <taxon>Bacillota</taxon>
        <taxon>Clostridia</taxon>
        <taxon>Lachnospirales</taxon>
        <taxon>Lachnospiraceae</taxon>
        <taxon>Hungatella</taxon>
    </lineage>
</organism>
<protein>
    <submittedName>
        <fullName evidence="10">Basic membrane protein A</fullName>
    </submittedName>
</protein>
<keyword evidence="4 8" id="KW-0732">Signal</keyword>
<keyword evidence="6" id="KW-0449">Lipoprotein</keyword>
<dbReference type="Gene3D" id="3.40.50.2300">
    <property type="match status" value="2"/>
</dbReference>
<evidence type="ECO:0000256" key="1">
    <source>
        <dbReference type="ARBA" id="ARBA00004193"/>
    </source>
</evidence>
<feature type="compositionally biased region" description="Basic and acidic residues" evidence="7">
    <location>
        <begin position="42"/>
        <end position="60"/>
    </location>
</feature>
<comment type="caution">
    <text evidence="10">The sequence shown here is derived from an EMBL/GenBank/DDBJ whole genome shotgun (WGS) entry which is preliminary data.</text>
</comment>
<dbReference type="PROSITE" id="PS51257">
    <property type="entry name" value="PROKAR_LIPOPROTEIN"/>
    <property type="match status" value="1"/>
</dbReference>
<evidence type="ECO:0000256" key="7">
    <source>
        <dbReference type="SAM" id="MobiDB-lite"/>
    </source>
</evidence>
<sequence>MKNSKLLAMVMAITMIGGLTGCGNSGKAPTGDSGEKTVQTEAKAETKSETKSEDSGKQKGESNTGKKNLADMRVCAIFPGPRGDSGTVDMACAAVEKLAEEYGLSYDIVEGDGSGDASKLQASLIEVSEQDYDFILSTGMYSDYFVSTAPDYPDTIYMLFDTVLDFSTYKGDNLYCANFLQNEASYLVGALAMSMSKTGTVGFVGGMEAANISDFMWGYIEGAKYVNPTGTIAISFTNDWYDSAKAKELALSEINMGADVVFPAAGPSSEGVMEAAPQGHAYSIGVDIDREAQYKDNNPEWAAVILSSQLKCVDNAVYRAITMYADGTLKTGQEALGIAAGGVGIVKTGNYQTLVPEEVRKTIEDIESKIASGEIVVGTALTATQDEIAEMKTWAVSKEPKNNGGGTS</sequence>
<keyword evidence="5" id="KW-0472">Membrane</keyword>
<feature type="signal peptide" evidence="8">
    <location>
        <begin position="1"/>
        <end position="21"/>
    </location>
</feature>
<dbReference type="EMBL" id="QJKD01000016">
    <property type="protein sequence ID" value="PXX48567.1"/>
    <property type="molecule type" value="Genomic_DNA"/>
</dbReference>
<dbReference type="PANTHER" id="PTHR34296">
    <property type="entry name" value="TRANSCRIPTIONAL ACTIVATOR PROTEIN MED"/>
    <property type="match status" value="1"/>
</dbReference>
<dbReference type="Proteomes" id="UP000248057">
    <property type="component" value="Unassembled WGS sequence"/>
</dbReference>
<accession>A0A2V3XZR8</accession>
<evidence type="ECO:0000256" key="5">
    <source>
        <dbReference type="ARBA" id="ARBA00023136"/>
    </source>
</evidence>
<dbReference type="CDD" id="cd19964">
    <property type="entry name" value="PBP1_BMP-like"/>
    <property type="match status" value="1"/>
</dbReference>
<comment type="similarity">
    <text evidence="2">Belongs to the BMP lipoprotein family.</text>
</comment>
<reference evidence="10 11" key="1">
    <citation type="submission" date="2018-05" db="EMBL/GenBank/DDBJ databases">
        <title>Genomic Encyclopedia of Type Strains, Phase IV (KMG-IV): sequencing the most valuable type-strain genomes for metagenomic binning, comparative biology and taxonomic classification.</title>
        <authorList>
            <person name="Goeker M."/>
        </authorList>
    </citation>
    <scope>NUCLEOTIDE SEQUENCE [LARGE SCALE GENOMIC DNA]</scope>
    <source>
        <strain evidence="10 11">DSM 24995</strain>
    </source>
</reference>
<evidence type="ECO:0000256" key="8">
    <source>
        <dbReference type="SAM" id="SignalP"/>
    </source>
</evidence>
<comment type="subcellular location">
    <subcellularLocation>
        <location evidence="1">Cell membrane</location>
        <topology evidence="1">Lipid-anchor</topology>
    </subcellularLocation>
</comment>
<evidence type="ECO:0000256" key="2">
    <source>
        <dbReference type="ARBA" id="ARBA00008610"/>
    </source>
</evidence>
<dbReference type="Pfam" id="PF02608">
    <property type="entry name" value="Bmp"/>
    <property type="match status" value="1"/>
</dbReference>
<evidence type="ECO:0000256" key="3">
    <source>
        <dbReference type="ARBA" id="ARBA00022475"/>
    </source>
</evidence>
<keyword evidence="3" id="KW-1003">Cell membrane</keyword>
<name>A0A2V3XZR8_9FIRM</name>
<evidence type="ECO:0000256" key="6">
    <source>
        <dbReference type="ARBA" id="ARBA00023288"/>
    </source>
</evidence>
<dbReference type="SUPFAM" id="SSF53822">
    <property type="entry name" value="Periplasmic binding protein-like I"/>
    <property type="match status" value="1"/>
</dbReference>
<feature type="chain" id="PRO_5038774647" evidence="8">
    <location>
        <begin position="22"/>
        <end position="408"/>
    </location>
</feature>
<dbReference type="InterPro" id="IPR050957">
    <property type="entry name" value="BMP_lipoprotein"/>
</dbReference>
<keyword evidence="11" id="KW-1185">Reference proteome</keyword>
<evidence type="ECO:0000256" key="4">
    <source>
        <dbReference type="ARBA" id="ARBA00022729"/>
    </source>
</evidence>
<dbReference type="InterPro" id="IPR003760">
    <property type="entry name" value="PnrA-like"/>
</dbReference>
<evidence type="ECO:0000313" key="10">
    <source>
        <dbReference type="EMBL" id="PXX48567.1"/>
    </source>
</evidence>
<dbReference type="GO" id="GO:0005886">
    <property type="term" value="C:plasma membrane"/>
    <property type="evidence" value="ECO:0007669"/>
    <property type="project" value="UniProtKB-SubCell"/>
</dbReference>
<evidence type="ECO:0000259" key="9">
    <source>
        <dbReference type="Pfam" id="PF02608"/>
    </source>
</evidence>
<gene>
    <name evidence="10" type="ORF">DFR60_11642</name>
</gene>
<proteinExistence type="inferred from homology"/>
<dbReference type="InterPro" id="IPR028082">
    <property type="entry name" value="Peripla_BP_I"/>
</dbReference>